<keyword evidence="2" id="KW-1185">Reference proteome</keyword>
<evidence type="ECO:0000313" key="1">
    <source>
        <dbReference type="EMBL" id="SHJ87490.1"/>
    </source>
</evidence>
<protein>
    <recommendedName>
        <fullName evidence="3">SurA N-terminal domain-containing protein</fullName>
    </recommendedName>
</protein>
<dbReference type="Proteomes" id="UP000184536">
    <property type="component" value="Unassembled WGS sequence"/>
</dbReference>
<dbReference type="RefSeq" id="WP_110942143.1">
    <property type="nucleotide sequence ID" value="NZ_FQZV01000049.1"/>
</dbReference>
<sequence length="227" mass="26325">MKKPIISMIILVLLVTFANYQGLNIVMATSGPNIEQVLAAAKTISNNRDLLEDEDIIAIIEDKNIYKGELELKKKLYEVTNKLTHQDDYKIPFTQLMVEKYELALAEKLGLSVSIEEAQEIALKEKELIYSSGETSAIKMYIDSLGLTEDEYWNEYAPGELIKYVTHVRIERHIIEEAVKNKKLPKVEMHTAETNELYHQYIDNYYKNLKKQIKYKLVDTDYAEKIK</sequence>
<name>A0A1M6MVQ9_9FIRM</name>
<dbReference type="EMBL" id="FQZV01000049">
    <property type="protein sequence ID" value="SHJ87490.1"/>
    <property type="molecule type" value="Genomic_DNA"/>
</dbReference>
<organism evidence="1 2">
    <name type="scientific">Geosporobacter subterraneus DSM 17957</name>
    <dbReference type="NCBI Taxonomy" id="1121919"/>
    <lineage>
        <taxon>Bacteria</taxon>
        <taxon>Bacillati</taxon>
        <taxon>Bacillota</taxon>
        <taxon>Clostridia</taxon>
        <taxon>Peptostreptococcales</taxon>
        <taxon>Thermotaleaceae</taxon>
        <taxon>Geosporobacter</taxon>
    </lineage>
</organism>
<evidence type="ECO:0008006" key="3">
    <source>
        <dbReference type="Google" id="ProtNLM"/>
    </source>
</evidence>
<dbReference type="STRING" id="1121919.SAMN02745975_03104"/>
<reference evidence="2" key="1">
    <citation type="submission" date="2016-11" db="EMBL/GenBank/DDBJ databases">
        <authorList>
            <person name="Varghese N."/>
            <person name="Submissions S."/>
        </authorList>
    </citation>
    <scope>NUCLEOTIDE SEQUENCE [LARGE SCALE GENOMIC DNA]</scope>
    <source>
        <strain evidence="2">DSM 17957</strain>
    </source>
</reference>
<evidence type="ECO:0000313" key="2">
    <source>
        <dbReference type="Proteomes" id="UP000184536"/>
    </source>
</evidence>
<dbReference type="AlphaFoldDB" id="A0A1M6MVQ9"/>
<proteinExistence type="predicted"/>
<dbReference type="OrthoDB" id="1729754at2"/>
<accession>A0A1M6MVQ9</accession>
<gene>
    <name evidence="1" type="ORF">SAMN02745975_03104</name>
</gene>